<protein>
    <submittedName>
        <fullName evidence="1">Uncharacterized protein</fullName>
    </submittedName>
</protein>
<sequence length="97" mass="10753">MSPNLALLCYQFVLAARDICSKLKQAGYAADFINPFSGRPFIGTFQNPAGDVSKEFSCSAFRINKQANCRVITEHKGNREFLGESVAFIKKSKENTV</sequence>
<dbReference type="PANTHER" id="PTHR13192:SF3">
    <property type="entry name" value="COBALAMIN TRAFFICKING PROTEIN CBLD"/>
    <property type="match status" value="1"/>
</dbReference>
<dbReference type="EMBL" id="JARBHB010000001">
    <property type="protein sequence ID" value="KAJ8898500.1"/>
    <property type="molecule type" value="Genomic_DNA"/>
</dbReference>
<dbReference type="PANTHER" id="PTHR13192">
    <property type="entry name" value="MY011 PROTEIN"/>
    <property type="match status" value="1"/>
</dbReference>
<evidence type="ECO:0000313" key="2">
    <source>
        <dbReference type="Proteomes" id="UP001159363"/>
    </source>
</evidence>
<name>A0ABQ9IPC6_9NEOP</name>
<reference evidence="1 2" key="1">
    <citation type="submission" date="2023-02" db="EMBL/GenBank/DDBJ databases">
        <title>LHISI_Scaffold_Assembly.</title>
        <authorList>
            <person name="Stuart O.P."/>
            <person name="Cleave R."/>
            <person name="Magrath M.J.L."/>
            <person name="Mikheyev A.S."/>
        </authorList>
    </citation>
    <scope>NUCLEOTIDE SEQUENCE [LARGE SCALE GENOMIC DNA]</scope>
    <source>
        <strain evidence="1">Daus_M_001</strain>
        <tissue evidence="1">Leg muscle</tissue>
    </source>
</reference>
<evidence type="ECO:0000313" key="1">
    <source>
        <dbReference type="EMBL" id="KAJ8898500.1"/>
    </source>
</evidence>
<dbReference type="Proteomes" id="UP001159363">
    <property type="component" value="Chromosome 1"/>
</dbReference>
<accession>A0ABQ9IPC6</accession>
<dbReference type="InterPro" id="IPR019362">
    <property type="entry name" value="MMADHC"/>
</dbReference>
<gene>
    <name evidence="1" type="ORF">PR048_003860</name>
</gene>
<proteinExistence type="predicted"/>
<dbReference type="Pfam" id="PF10229">
    <property type="entry name" value="MMADHC"/>
    <property type="match status" value="1"/>
</dbReference>
<keyword evidence="2" id="KW-1185">Reference proteome</keyword>
<comment type="caution">
    <text evidence="1">The sequence shown here is derived from an EMBL/GenBank/DDBJ whole genome shotgun (WGS) entry which is preliminary data.</text>
</comment>
<organism evidence="1 2">
    <name type="scientific">Dryococelus australis</name>
    <dbReference type="NCBI Taxonomy" id="614101"/>
    <lineage>
        <taxon>Eukaryota</taxon>
        <taxon>Metazoa</taxon>
        <taxon>Ecdysozoa</taxon>
        <taxon>Arthropoda</taxon>
        <taxon>Hexapoda</taxon>
        <taxon>Insecta</taxon>
        <taxon>Pterygota</taxon>
        <taxon>Neoptera</taxon>
        <taxon>Polyneoptera</taxon>
        <taxon>Phasmatodea</taxon>
        <taxon>Verophasmatodea</taxon>
        <taxon>Anareolatae</taxon>
        <taxon>Phasmatidae</taxon>
        <taxon>Eurycanthinae</taxon>
        <taxon>Dryococelus</taxon>
    </lineage>
</organism>